<dbReference type="RefSeq" id="XP_030990271.1">
    <property type="nucleotide sequence ID" value="XM_031144912.1"/>
</dbReference>
<dbReference type="CDD" id="cd12148">
    <property type="entry name" value="fungal_TF_MHR"/>
    <property type="match status" value="1"/>
</dbReference>
<dbReference type="InterPro" id="IPR007219">
    <property type="entry name" value="XnlR_reg_dom"/>
</dbReference>
<dbReference type="Gene3D" id="4.10.240.10">
    <property type="entry name" value="Zn(2)-C6 fungal-type DNA-binding domain"/>
    <property type="match status" value="1"/>
</dbReference>
<evidence type="ECO:0000256" key="3">
    <source>
        <dbReference type="SAM" id="MobiDB-lite"/>
    </source>
</evidence>
<dbReference type="Pfam" id="PF00172">
    <property type="entry name" value="Zn_clus"/>
    <property type="match status" value="1"/>
</dbReference>
<dbReference type="PROSITE" id="PS50048">
    <property type="entry name" value="ZN2_CY6_FUNGAL_2"/>
    <property type="match status" value="1"/>
</dbReference>
<keyword evidence="2" id="KW-0539">Nucleus</keyword>
<feature type="region of interest" description="Disordered" evidence="3">
    <location>
        <begin position="165"/>
        <end position="191"/>
    </location>
</feature>
<dbReference type="InterPro" id="IPR050797">
    <property type="entry name" value="Carb_Metab_Trans_Reg"/>
</dbReference>
<feature type="domain" description="Zn(2)-C6 fungal-type" evidence="4">
    <location>
        <begin position="84"/>
        <end position="116"/>
    </location>
</feature>
<dbReference type="SMART" id="SM00906">
    <property type="entry name" value="Fungal_trans"/>
    <property type="match status" value="1"/>
</dbReference>
<dbReference type="GO" id="GO:0008270">
    <property type="term" value="F:zinc ion binding"/>
    <property type="evidence" value="ECO:0007669"/>
    <property type="project" value="InterPro"/>
</dbReference>
<evidence type="ECO:0000256" key="1">
    <source>
        <dbReference type="ARBA" id="ARBA00022723"/>
    </source>
</evidence>
<dbReference type="GO" id="GO:0000981">
    <property type="term" value="F:DNA-binding transcription factor activity, RNA polymerase II-specific"/>
    <property type="evidence" value="ECO:0007669"/>
    <property type="project" value="InterPro"/>
</dbReference>
<feature type="region of interest" description="Disordered" evidence="3">
    <location>
        <begin position="473"/>
        <end position="498"/>
    </location>
</feature>
<feature type="region of interest" description="Disordered" evidence="3">
    <location>
        <begin position="118"/>
        <end position="144"/>
    </location>
</feature>
<dbReference type="SUPFAM" id="SSF57701">
    <property type="entry name" value="Zn2/Cys6 DNA-binding domain"/>
    <property type="match status" value="1"/>
</dbReference>
<keyword evidence="1" id="KW-0479">Metal-binding</keyword>
<dbReference type="GO" id="GO:0001080">
    <property type="term" value="P:nitrogen catabolite activation of transcription from RNA polymerase II promoter"/>
    <property type="evidence" value="ECO:0007669"/>
    <property type="project" value="TreeGrafter"/>
</dbReference>
<evidence type="ECO:0000313" key="5">
    <source>
        <dbReference type="EMBL" id="TPX08560.1"/>
    </source>
</evidence>
<protein>
    <recommendedName>
        <fullName evidence="4">Zn(2)-C6 fungal-type domain-containing protein</fullName>
    </recommendedName>
</protein>
<dbReference type="STRING" id="1093900.A0A507AWB9"/>
<reference evidence="5 6" key="1">
    <citation type="submission" date="2019-06" db="EMBL/GenBank/DDBJ databases">
        <title>Draft genome sequence of the filamentous fungus Phialemoniopsis curvata isolated from diesel fuel.</title>
        <authorList>
            <person name="Varaljay V.A."/>
            <person name="Lyon W.J."/>
            <person name="Crouch A.L."/>
            <person name="Drake C.E."/>
            <person name="Hollomon J.M."/>
            <person name="Nadeau L.J."/>
            <person name="Nunn H.S."/>
            <person name="Stevenson B.S."/>
            <person name="Bojanowski C.L."/>
            <person name="Crookes-Goodson W.J."/>
        </authorList>
    </citation>
    <scope>NUCLEOTIDE SEQUENCE [LARGE SCALE GENOMIC DNA]</scope>
    <source>
        <strain evidence="5 6">D216</strain>
    </source>
</reference>
<accession>A0A507AWB9</accession>
<dbReference type="CDD" id="cd00067">
    <property type="entry name" value="GAL4"/>
    <property type="match status" value="1"/>
</dbReference>
<organism evidence="5 6">
    <name type="scientific">Thyridium curvatum</name>
    <dbReference type="NCBI Taxonomy" id="1093900"/>
    <lineage>
        <taxon>Eukaryota</taxon>
        <taxon>Fungi</taxon>
        <taxon>Dikarya</taxon>
        <taxon>Ascomycota</taxon>
        <taxon>Pezizomycotina</taxon>
        <taxon>Sordariomycetes</taxon>
        <taxon>Sordariomycetidae</taxon>
        <taxon>Thyridiales</taxon>
        <taxon>Thyridiaceae</taxon>
        <taxon>Thyridium</taxon>
    </lineage>
</organism>
<dbReference type="GO" id="GO:0005634">
    <property type="term" value="C:nucleus"/>
    <property type="evidence" value="ECO:0007669"/>
    <property type="project" value="TreeGrafter"/>
</dbReference>
<sequence length="592" mass="63914">MKLINTWAIAAVWREALARRQLTTPISNLVHILHISGLGHHRLAGGAAIPERIPWAVTGRVLLSAPRLEGPVSPDMSSIPRLRPCDTCRHRKTRCVKPPDKDQCILCAFHGKKCTYLRGPPSRPRRQSGTSPAHAHTHLPTQTSFDRAAIVSAPLADNELITELPHSEGHDMSPASSGPDRPLEGASPEDFMSTAPALSLLEGTLGLDLDTHPEFIGPSSFLEPALLDIQRPRDASTTGQPSAPHRPPPGGQARRLDDRTMFLVHPDEATASEAQRVADCDAIEDCVRPLGKALVNLYFRIVHPSYPILHKGVYLAKHAVSHRMFSPPLLAAVYLIALDYQLYDPATTAGGGGGGAAPARPNGQAALEEIAERTMADDLRRPKLSTLQAGLLLLQRSRIGTGPSGWILTAQMVALAQGLGLHVDCSDWSIPEWEKGLRRRLGWALYMQDRWGALAWGRPTLLADDSWDLRPCAPADFPEAADEEQASEAEAAADGSVPADTGREAFIRQTELARLLSQVLSCFYTTAATKPGGALDAMGPAAAAQLAKPLILHLREWHAALPPDLGLEHIVFRRLSCAAPLQLAHAAVEVAI</sequence>
<dbReference type="PANTHER" id="PTHR31668">
    <property type="entry name" value="GLUCOSE TRANSPORT TRANSCRIPTION REGULATOR RGT1-RELATED-RELATED"/>
    <property type="match status" value="1"/>
</dbReference>
<evidence type="ECO:0000256" key="2">
    <source>
        <dbReference type="ARBA" id="ARBA00023242"/>
    </source>
</evidence>
<dbReference type="GO" id="GO:0003677">
    <property type="term" value="F:DNA binding"/>
    <property type="evidence" value="ECO:0007669"/>
    <property type="project" value="InterPro"/>
</dbReference>
<dbReference type="EMBL" id="SKBQ01000076">
    <property type="protein sequence ID" value="TPX08560.1"/>
    <property type="molecule type" value="Genomic_DNA"/>
</dbReference>
<evidence type="ECO:0000313" key="6">
    <source>
        <dbReference type="Proteomes" id="UP000319257"/>
    </source>
</evidence>
<dbReference type="OrthoDB" id="2264294at2759"/>
<dbReference type="InParanoid" id="A0A507AWB9"/>
<proteinExistence type="predicted"/>
<dbReference type="Proteomes" id="UP000319257">
    <property type="component" value="Unassembled WGS sequence"/>
</dbReference>
<dbReference type="InterPro" id="IPR036864">
    <property type="entry name" value="Zn2-C6_fun-type_DNA-bd_sf"/>
</dbReference>
<name>A0A507AWB9_9PEZI</name>
<dbReference type="PANTHER" id="PTHR31668:SF4">
    <property type="entry name" value="TRANSCRIPTIONAL ACTIVATOR PROTEIN DAL81"/>
    <property type="match status" value="1"/>
</dbReference>
<comment type="caution">
    <text evidence="5">The sequence shown here is derived from an EMBL/GenBank/DDBJ whole genome shotgun (WGS) entry which is preliminary data.</text>
</comment>
<dbReference type="AlphaFoldDB" id="A0A507AWB9"/>
<dbReference type="InterPro" id="IPR001138">
    <property type="entry name" value="Zn2Cys6_DnaBD"/>
</dbReference>
<evidence type="ECO:0000259" key="4">
    <source>
        <dbReference type="PROSITE" id="PS50048"/>
    </source>
</evidence>
<feature type="region of interest" description="Disordered" evidence="3">
    <location>
        <begin position="232"/>
        <end position="255"/>
    </location>
</feature>
<gene>
    <name evidence="5" type="ORF">E0L32_009899</name>
</gene>
<keyword evidence="6" id="KW-1185">Reference proteome</keyword>
<dbReference type="GO" id="GO:0006351">
    <property type="term" value="P:DNA-templated transcription"/>
    <property type="evidence" value="ECO:0007669"/>
    <property type="project" value="InterPro"/>
</dbReference>
<dbReference type="Pfam" id="PF04082">
    <property type="entry name" value="Fungal_trans"/>
    <property type="match status" value="1"/>
</dbReference>
<dbReference type="GeneID" id="41977346"/>